<dbReference type="GO" id="GO:0005524">
    <property type="term" value="F:ATP binding"/>
    <property type="evidence" value="ECO:0007669"/>
    <property type="project" value="UniProtKB-KW"/>
</dbReference>
<accession>A0A0U1DPW9</accession>
<name>A0A0U1DPW9_9MYCO</name>
<dbReference type="Gene3D" id="3.40.50.300">
    <property type="entry name" value="P-loop containing nucleotide triphosphate hydrolases"/>
    <property type="match status" value="1"/>
</dbReference>
<sequence length="905" mass="95988">MIFGRSTELAVVTDALAAISTSGAALVVDGEAGIGKSTLLASAADWAVANGYRRLSCSGLQSQSEVGFAGIHELIHPVLTHAAHLPQRQRTALMTAFGLEEGPAPDRLLVSLAVLGLLEEAATRRRLVLIIDDVQWLDPSSLDVLAFVARRLTHAPLMMLCAERTGLDAAAPYLDGLPRLTLGPLGPSEAEQLFTETVRKSARPVEAFLQQRVLEQANGNPLAVIELCTALGERGGDAAIFAGEPLPTSRRVERVFLAQLAALSDDSRLLLLLISASDGAIAEIHSAAGQIGLSLADQLTPLERAGLVTVGGGRIQVRHPLIRSTVYGAAPLSSRVRVHRALADATTDTTKAAWHRAEAAFGPDEQVAGDLEHAAGRARARGAGAGSLPAALRRAAVLSPEVDCRVRRLAAAAEIARSSGLTAEAISILKEAEPIDELHSGAQPLAITRFVLNVTAAIAGDSAAELVALAGKFNDGEIQQRQLLWAAAIECRMHGLAEEPRQDIIAAIRRLDDTTDDALTATALALVDDTGDGLELRAQLPGLLDKTAENPLLAMALAFAAEAIADRHHALRCWSHVQNRSRHTGSAADECESMRGAAQLLILQGRIQAAVMSAENALRMAEDMKLPMSAASAAAILARALVWQGHVQQAQTTIERSRQLLASDTAILWNDDAHWAAGLAALSAANHAEALSHLLKMTLHRTSRRWAIADLAEAAVACDCSDVVRPLLADITEQAHKLDSGLELMLAHRAHALIARSDNHAEEHFLTALAAGDGLDAELEIARTHLLYGEWLRRHRRITEARTHLAQALATFDSAGAAMFTDRAAAELRAAGVSAAASSSKNGPAAMLTSQELQIAQMAASGLSNREIADRIYVSHRTVAAHLYKVFPKLGITSRNQLHSALGEP</sequence>
<dbReference type="PANTHER" id="PTHR16305">
    <property type="entry name" value="TESTICULAR SOLUBLE ADENYLYL CYCLASE"/>
    <property type="match status" value="1"/>
</dbReference>
<feature type="domain" description="HTH luxR-type" evidence="3">
    <location>
        <begin position="841"/>
        <end position="905"/>
    </location>
</feature>
<dbReference type="InterPro" id="IPR016032">
    <property type="entry name" value="Sig_transdc_resp-reg_C-effctor"/>
</dbReference>
<dbReference type="Proteomes" id="UP000182227">
    <property type="component" value="Unassembled WGS sequence"/>
</dbReference>
<evidence type="ECO:0000256" key="2">
    <source>
        <dbReference type="ARBA" id="ARBA00022840"/>
    </source>
</evidence>
<dbReference type="InterPro" id="IPR000792">
    <property type="entry name" value="Tscrpt_reg_LuxR_C"/>
</dbReference>
<evidence type="ECO:0000313" key="4">
    <source>
        <dbReference type="EMBL" id="CQD20538.1"/>
    </source>
</evidence>
<dbReference type="InterPro" id="IPR041664">
    <property type="entry name" value="AAA_16"/>
</dbReference>
<dbReference type="CDD" id="cd06170">
    <property type="entry name" value="LuxR_C_like"/>
    <property type="match status" value="1"/>
</dbReference>
<dbReference type="GO" id="GO:0005737">
    <property type="term" value="C:cytoplasm"/>
    <property type="evidence" value="ECO:0007669"/>
    <property type="project" value="TreeGrafter"/>
</dbReference>
<dbReference type="SUPFAM" id="SSF52540">
    <property type="entry name" value="P-loop containing nucleoside triphosphate hydrolases"/>
    <property type="match status" value="1"/>
</dbReference>
<evidence type="ECO:0000256" key="1">
    <source>
        <dbReference type="ARBA" id="ARBA00022741"/>
    </source>
</evidence>
<dbReference type="EMBL" id="CTEF01000004">
    <property type="protein sequence ID" value="CQD20538.1"/>
    <property type="molecule type" value="Genomic_DNA"/>
</dbReference>
<dbReference type="PANTHER" id="PTHR16305:SF35">
    <property type="entry name" value="TRANSCRIPTIONAL ACTIVATOR DOMAIN"/>
    <property type="match status" value="1"/>
</dbReference>
<gene>
    <name evidence="4" type="ORF">BN970_04699</name>
</gene>
<dbReference type="GO" id="GO:0006355">
    <property type="term" value="P:regulation of DNA-templated transcription"/>
    <property type="evidence" value="ECO:0007669"/>
    <property type="project" value="InterPro"/>
</dbReference>
<dbReference type="SMART" id="SM00421">
    <property type="entry name" value="HTH_LUXR"/>
    <property type="match status" value="1"/>
</dbReference>
<dbReference type="GO" id="GO:0003677">
    <property type="term" value="F:DNA binding"/>
    <property type="evidence" value="ECO:0007669"/>
    <property type="project" value="InterPro"/>
</dbReference>
<dbReference type="GO" id="GO:0004016">
    <property type="term" value="F:adenylate cyclase activity"/>
    <property type="evidence" value="ECO:0007669"/>
    <property type="project" value="TreeGrafter"/>
</dbReference>
<protein>
    <submittedName>
        <fullName evidence="4">Transcriptional regulator</fullName>
    </submittedName>
</protein>
<proteinExistence type="predicted"/>
<keyword evidence="2" id="KW-0067">ATP-binding</keyword>
<evidence type="ECO:0000313" key="5">
    <source>
        <dbReference type="Proteomes" id="UP000182227"/>
    </source>
</evidence>
<dbReference type="Pfam" id="PF00196">
    <property type="entry name" value="GerE"/>
    <property type="match status" value="1"/>
</dbReference>
<dbReference type="InterPro" id="IPR036388">
    <property type="entry name" value="WH-like_DNA-bd_sf"/>
</dbReference>
<evidence type="ECO:0000259" key="3">
    <source>
        <dbReference type="PROSITE" id="PS50043"/>
    </source>
</evidence>
<dbReference type="InterPro" id="IPR011990">
    <property type="entry name" value="TPR-like_helical_dom_sf"/>
</dbReference>
<dbReference type="SUPFAM" id="SSF46894">
    <property type="entry name" value="C-terminal effector domain of the bipartite response regulators"/>
    <property type="match status" value="1"/>
</dbReference>
<dbReference type="PROSITE" id="PS50043">
    <property type="entry name" value="HTH_LUXR_2"/>
    <property type="match status" value="1"/>
</dbReference>
<dbReference type="Gene3D" id="1.25.40.10">
    <property type="entry name" value="Tetratricopeptide repeat domain"/>
    <property type="match status" value="1"/>
</dbReference>
<dbReference type="Pfam" id="PF13191">
    <property type="entry name" value="AAA_16"/>
    <property type="match status" value="1"/>
</dbReference>
<organism evidence="4 5">
    <name type="scientific">Mycolicibacterium conceptionense</name>
    <dbReference type="NCBI Taxonomy" id="451644"/>
    <lineage>
        <taxon>Bacteria</taxon>
        <taxon>Bacillati</taxon>
        <taxon>Actinomycetota</taxon>
        <taxon>Actinomycetes</taxon>
        <taxon>Mycobacteriales</taxon>
        <taxon>Mycobacteriaceae</taxon>
        <taxon>Mycolicibacterium</taxon>
    </lineage>
</organism>
<dbReference type="Gene3D" id="1.10.10.10">
    <property type="entry name" value="Winged helix-like DNA-binding domain superfamily/Winged helix DNA-binding domain"/>
    <property type="match status" value="1"/>
</dbReference>
<keyword evidence="1" id="KW-0547">Nucleotide-binding</keyword>
<dbReference type="InterPro" id="IPR027417">
    <property type="entry name" value="P-loop_NTPase"/>
</dbReference>
<reference evidence="4 5" key="1">
    <citation type="submission" date="2015-03" db="EMBL/GenBank/DDBJ databases">
        <authorList>
            <person name="Murphy D."/>
        </authorList>
    </citation>
    <scope>NUCLEOTIDE SEQUENCE [LARGE SCALE GENOMIC DNA]</scope>
    <source>
        <strain evidence="4 5">D16</strain>
    </source>
</reference>
<dbReference type="SUPFAM" id="SSF48452">
    <property type="entry name" value="TPR-like"/>
    <property type="match status" value="1"/>
</dbReference>
<dbReference type="PRINTS" id="PR00038">
    <property type="entry name" value="HTHLUXR"/>
</dbReference>
<dbReference type="AlphaFoldDB" id="A0A0U1DPW9"/>